<dbReference type="SUPFAM" id="SSF51735">
    <property type="entry name" value="NAD(P)-binding Rossmann-fold domains"/>
    <property type="match status" value="1"/>
</dbReference>
<gene>
    <name evidence="1" type="ORF">ACFQ07_27315</name>
</gene>
<dbReference type="Gene3D" id="3.40.50.720">
    <property type="entry name" value="NAD(P)-binding Rossmann-like Domain"/>
    <property type="match status" value="1"/>
</dbReference>
<keyword evidence="2" id="KW-1185">Reference proteome</keyword>
<protein>
    <submittedName>
        <fullName evidence="1">Oxidoreductase</fullName>
    </submittedName>
</protein>
<sequence length="33" mass="3264">MFDLTGRVAIVTGGTRGIGLAIAEGFVDAGAKV</sequence>
<feature type="non-terminal residue" evidence="1">
    <location>
        <position position="33"/>
    </location>
</feature>
<dbReference type="EMBL" id="JBHTIR010003891">
    <property type="protein sequence ID" value="MFD0855979.1"/>
    <property type="molecule type" value="Genomic_DNA"/>
</dbReference>
<proteinExistence type="predicted"/>
<dbReference type="InterPro" id="IPR036291">
    <property type="entry name" value="NAD(P)-bd_dom_sf"/>
</dbReference>
<organism evidence="1 2">
    <name type="scientific">Actinomadura adrarensis</name>
    <dbReference type="NCBI Taxonomy" id="1819600"/>
    <lineage>
        <taxon>Bacteria</taxon>
        <taxon>Bacillati</taxon>
        <taxon>Actinomycetota</taxon>
        <taxon>Actinomycetes</taxon>
        <taxon>Streptosporangiales</taxon>
        <taxon>Thermomonosporaceae</taxon>
        <taxon>Actinomadura</taxon>
    </lineage>
</organism>
<evidence type="ECO:0000313" key="2">
    <source>
        <dbReference type="Proteomes" id="UP001597083"/>
    </source>
</evidence>
<name>A0ABW3CQY0_9ACTN</name>
<comment type="caution">
    <text evidence="1">The sequence shown here is derived from an EMBL/GenBank/DDBJ whole genome shotgun (WGS) entry which is preliminary data.</text>
</comment>
<evidence type="ECO:0000313" key="1">
    <source>
        <dbReference type="EMBL" id="MFD0855979.1"/>
    </source>
</evidence>
<reference evidence="2" key="1">
    <citation type="journal article" date="2019" name="Int. J. Syst. Evol. Microbiol.">
        <title>The Global Catalogue of Microorganisms (GCM) 10K type strain sequencing project: providing services to taxonomists for standard genome sequencing and annotation.</title>
        <authorList>
            <consortium name="The Broad Institute Genomics Platform"/>
            <consortium name="The Broad Institute Genome Sequencing Center for Infectious Disease"/>
            <person name="Wu L."/>
            <person name="Ma J."/>
        </authorList>
    </citation>
    <scope>NUCLEOTIDE SEQUENCE [LARGE SCALE GENOMIC DNA]</scope>
    <source>
        <strain evidence="2">JCM 31696</strain>
    </source>
</reference>
<dbReference type="Proteomes" id="UP001597083">
    <property type="component" value="Unassembled WGS sequence"/>
</dbReference>
<accession>A0ABW3CQY0</accession>